<dbReference type="InterPro" id="IPR000504">
    <property type="entry name" value="RRM_dom"/>
</dbReference>
<dbReference type="EMBL" id="JAKUCV010006232">
    <property type="protein sequence ID" value="KAJ4828206.1"/>
    <property type="molecule type" value="Genomic_DNA"/>
</dbReference>
<dbReference type="PROSITE" id="PS50102">
    <property type="entry name" value="RRM"/>
    <property type="match status" value="1"/>
</dbReference>
<dbReference type="GO" id="GO:0003723">
    <property type="term" value="F:RNA binding"/>
    <property type="evidence" value="ECO:0007669"/>
    <property type="project" value="UniProtKB-UniRule"/>
</dbReference>
<evidence type="ECO:0000256" key="1">
    <source>
        <dbReference type="PROSITE-ProRule" id="PRU00176"/>
    </source>
</evidence>
<accession>A0A9Q0FBB6</accession>
<proteinExistence type="predicted"/>
<dbReference type="Proteomes" id="UP001141552">
    <property type="component" value="Unassembled WGS sequence"/>
</dbReference>
<dbReference type="AlphaFoldDB" id="A0A9Q0FBB6"/>
<dbReference type="Pfam" id="PF00076">
    <property type="entry name" value="RRM_1"/>
    <property type="match status" value="1"/>
</dbReference>
<reference evidence="3" key="2">
    <citation type="journal article" date="2023" name="Plants (Basel)">
        <title>Annotation of the Turnera subulata (Passifloraceae) Draft Genome Reveals the S-Locus Evolved after the Divergence of Turneroideae from Passifloroideae in a Stepwise Manner.</title>
        <authorList>
            <person name="Henning P.M."/>
            <person name="Roalson E.H."/>
            <person name="Mir W."/>
            <person name="McCubbin A.G."/>
            <person name="Shore J.S."/>
        </authorList>
    </citation>
    <scope>NUCLEOTIDE SEQUENCE</scope>
    <source>
        <strain evidence="3">F60SS</strain>
    </source>
</reference>
<evidence type="ECO:0000313" key="4">
    <source>
        <dbReference type="Proteomes" id="UP001141552"/>
    </source>
</evidence>
<feature type="domain" description="RRM" evidence="2">
    <location>
        <begin position="1"/>
        <end position="62"/>
    </location>
</feature>
<protein>
    <recommendedName>
        <fullName evidence="2">RRM domain-containing protein</fullName>
    </recommendedName>
</protein>
<gene>
    <name evidence="3" type="ORF">Tsubulata_040701</name>
</gene>
<name>A0A9Q0FBB6_9ROSI</name>
<dbReference type="Gene3D" id="3.30.70.330">
    <property type="match status" value="1"/>
</dbReference>
<comment type="caution">
    <text evidence="3">The sequence shown here is derived from an EMBL/GenBank/DDBJ whole genome shotgun (WGS) entry which is preliminary data.</text>
</comment>
<dbReference type="InterPro" id="IPR012677">
    <property type="entry name" value="Nucleotide-bd_a/b_plait_sf"/>
</dbReference>
<keyword evidence="4" id="KW-1185">Reference proteome</keyword>
<sequence length="108" mass="11705">MHRVLAKYGGIVDVYIPAKKAANGRRFGFVRFKSISDISSLLSSLNSVMVDDGTLFANRAKHRTKHRSATFQASKVFHPAPAPASQTNTYVNAVKATAVAPTNSFPKV</sequence>
<reference evidence="3" key="1">
    <citation type="submission" date="2022-02" db="EMBL/GenBank/DDBJ databases">
        <authorList>
            <person name="Henning P.M."/>
            <person name="McCubbin A.G."/>
            <person name="Shore J.S."/>
        </authorList>
    </citation>
    <scope>NUCLEOTIDE SEQUENCE</scope>
    <source>
        <strain evidence="3">F60SS</strain>
        <tissue evidence="3">Leaves</tissue>
    </source>
</reference>
<organism evidence="3 4">
    <name type="scientific">Turnera subulata</name>
    <dbReference type="NCBI Taxonomy" id="218843"/>
    <lineage>
        <taxon>Eukaryota</taxon>
        <taxon>Viridiplantae</taxon>
        <taxon>Streptophyta</taxon>
        <taxon>Embryophyta</taxon>
        <taxon>Tracheophyta</taxon>
        <taxon>Spermatophyta</taxon>
        <taxon>Magnoliopsida</taxon>
        <taxon>eudicotyledons</taxon>
        <taxon>Gunneridae</taxon>
        <taxon>Pentapetalae</taxon>
        <taxon>rosids</taxon>
        <taxon>fabids</taxon>
        <taxon>Malpighiales</taxon>
        <taxon>Passifloraceae</taxon>
        <taxon>Turnera</taxon>
    </lineage>
</organism>
<dbReference type="SUPFAM" id="SSF54928">
    <property type="entry name" value="RNA-binding domain, RBD"/>
    <property type="match status" value="1"/>
</dbReference>
<evidence type="ECO:0000313" key="3">
    <source>
        <dbReference type="EMBL" id="KAJ4828206.1"/>
    </source>
</evidence>
<dbReference type="InterPro" id="IPR035979">
    <property type="entry name" value="RBD_domain_sf"/>
</dbReference>
<evidence type="ECO:0000259" key="2">
    <source>
        <dbReference type="PROSITE" id="PS50102"/>
    </source>
</evidence>
<keyword evidence="1" id="KW-0694">RNA-binding</keyword>